<dbReference type="GO" id="GO:0046084">
    <property type="term" value="P:adenine biosynthetic process"/>
    <property type="evidence" value="ECO:0007669"/>
    <property type="project" value="TreeGrafter"/>
</dbReference>
<feature type="non-terminal residue" evidence="1">
    <location>
        <position position="95"/>
    </location>
</feature>
<evidence type="ECO:0008006" key="2">
    <source>
        <dbReference type="Google" id="ProtNLM"/>
    </source>
</evidence>
<dbReference type="Gene3D" id="3.30.1330.10">
    <property type="entry name" value="PurM-like, N-terminal domain"/>
    <property type="match status" value="1"/>
</dbReference>
<dbReference type="GO" id="GO:0004637">
    <property type="term" value="F:phosphoribosylamine-glycine ligase activity"/>
    <property type="evidence" value="ECO:0007669"/>
    <property type="project" value="TreeGrafter"/>
</dbReference>
<dbReference type="InterPro" id="IPR004733">
    <property type="entry name" value="PurM_cligase"/>
</dbReference>
<dbReference type="PANTHER" id="PTHR10520:SF12">
    <property type="entry name" value="TRIFUNCTIONAL PURINE BIOSYNTHETIC PROTEIN ADENOSINE-3"/>
    <property type="match status" value="1"/>
</dbReference>
<dbReference type="GO" id="GO:0005829">
    <property type="term" value="C:cytosol"/>
    <property type="evidence" value="ECO:0007669"/>
    <property type="project" value="TreeGrafter"/>
</dbReference>
<accession>A0A382Y7R3</accession>
<evidence type="ECO:0000313" key="1">
    <source>
        <dbReference type="EMBL" id="SVD79264.1"/>
    </source>
</evidence>
<dbReference type="EMBL" id="UINC01173590">
    <property type="protein sequence ID" value="SVD79264.1"/>
    <property type="molecule type" value="Genomic_DNA"/>
</dbReference>
<dbReference type="GO" id="GO:0004641">
    <property type="term" value="F:phosphoribosylformylglycinamidine cyclo-ligase activity"/>
    <property type="evidence" value="ECO:0007669"/>
    <property type="project" value="InterPro"/>
</dbReference>
<organism evidence="1">
    <name type="scientific">marine metagenome</name>
    <dbReference type="NCBI Taxonomy" id="408172"/>
    <lineage>
        <taxon>unclassified sequences</taxon>
        <taxon>metagenomes</taxon>
        <taxon>ecological metagenomes</taxon>
    </lineage>
</organism>
<dbReference type="SUPFAM" id="SSF55326">
    <property type="entry name" value="PurM N-terminal domain-like"/>
    <property type="match status" value="1"/>
</dbReference>
<dbReference type="InterPro" id="IPR036921">
    <property type="entry name" value="PurM-like_N_sf"/>
</dbReference>
<gene>
    <name evidence="1" type="ORF">METZ01_LOCUS432118</name>
</gene>
<sequence length="95" mass="10260">MNKKKKSLTYSSSGVDIKKANRLVEEIKPIVKKTNRLGADVELGGFGGIFDIRAIGYNDPLLVSSTDGVGTKLLLAIENNCYENIGIDLVAMCVN</sequence>
<name>A0A382Y7R3_9ZZZZ</name>
<reference evidence="1" key="1">
    <citation type="submission" date="2018-05" db="EMBL/GenBank/DDBJ databases">
        <authorList>
            <person name="Lanie J.A."/>
            <person name="Ng W.-L."/>
            <person name="Kazmierczak K.M."/>
            <person name="Andrzejewski T.M."/>
            <person name="Davidsen T.M."/>
            <person name="Wayne K.J."/>
            <person name="Tettelin H."/>
            <person name="Glass J.I."/>
            <person name="Rusch D."/>
            <person name="Podicherti R."/>
            <person name="Tsui H.-C.T."/>
            <person name="Winkler M.E."/>
        </authorList>
    </citation>
    <scope>NUCLEOTIDE SEQUENCE</scope>
</reference>
<protein>
    <recommendedName>
        <fullName evidence="2">PurM-like N-terminal domain-containing protein</fullName>
    </recommendedName>
</protein>
<dbReference type="AlphaFoldDB" id="A0A382Y7R3"/>
<dbReference type="GO" id="GO:0006189">
    <property type="term" value="P:'de novo' IMP biosynthetic process"/>
    <property type="evidence" value="ECO:0007669"/>
    <property type="project" value="InterPro"/>
</dbReference>
<dbReference type="PANTHER" id="PTHR10520">
    <property type="entry name" value="TRIFUNCTIONAL PURINE BIOSYNTHETIC PROTEIN ADENOSINE-3-RELATED"/>
    <property type="match status" value="1"/>
</dbReference>
<proteinExistence type="predicted"/>